<gene>
    <name evidence="2" type="primary">yneA</name>
    <name evidence="2" type="ORF">ENKNEFLB_03929</name>
</gene>
<name>A0ABX8ELX5_9ACTN</name>
<dbReference type="InterPro" id="IPR018392">
    <property type="entry name" value="LysM"/>
</dbReference>
<keyword evidence="3" id="KW-1185">Reference proteome</keyword>
<dbReference type="GO" id="GO:0051301">
    <property type="term" value="P:cell division"/>
    <property type="evidence" value="ECO:0007669"/>
    <property type="project" value="UniProtKB-KW"/>
</dbReference>
<dbReference type="Gene3D" id="3.10.350.10">
    <property type="entry name" value="LysM domain"/>
    <property type="match status" value="1"/>
</dbReference>
<protein>
    <submittedName>
        <fullName evidence="2">Cell division suppressor protein YneA</fullName>
    </submittedName>
</protein>
<evidence type="ECO:0000259" key="1">
    <source>
        <dbReference type="PROSITE" id="PS51782"/>
    </source>
</evidence>
<feature type="domain" description="LysM" evidence="1">
    <location>
        <begin position="55"/>
        <end position="107"/>
    </location>
</feature>
<evidence type="ECO:0000313" key="2">
    <source>
        <dbReference type="EMBL" id="QVT81519.1"/>
    </source>
</evidence>
<dbReference type="PROSITE" id="PS51782">
    <property type="entry name" value="LYSM"/>
    <property type="match status" value="1"/>
</dbReference>
<dbReference type="SMART" id="SM00257">
    <property type="entry name" value="LysM"/>
    <property type="match status" value="1"/>
</dbReference>
<dbReference type="RefSeq" id="WP_214056889.1">
    <property type="nucleotide sequence ID" value="NZ_BAAAHS010000103.1"/>
</dbReference>
<dbReference type="Proteomes" id="UP000679307">
    <property type="component" value="Chromosome"/>
</dbReference>
<dbReference type="EMBL" id="CP075371">
    <property type="protein sequence ID" value="QVT81519.1"/>
    <property type="molecule type" value="Genomic_DNA"/>
</dbReference>
<organism evidence="2 3">
    <name type="scientific">Nocardioides aquaticus</name>
    <dbReference type="NCBI Taxonomy" id="160826"/>
    <lineage>
        <taxon>Bacteria</taxon>
        <taxon>Bacillati</taxon>
        <taxon>Actinomycetota</taxon>
        <taxon>Actinomycetes</taxon>
        <taxon>Propionibacteriales</taxon>
        <taxon>Nocardioidaceae</taxon>
        <taxon>Nocardioides</taxon>
    </lineage>
</organism>
<keyword evidence="2" id="KW-0132">Cell division</keyword>
<evidence type="ECO:0000313" key="3">
    <source>
        <dbReference type="Proteomes" id="UP000679307"/>
    </source>
</evidence>
<reference evidence="2 3" key="1">
    <citation type="submission" date="2021-05" db="EMBL/GenBank/DDBJ databases">
        <title>Complete genome of Nocardioides aquaticus KCTC 9944T isolated from meromictic and hypersaline Ekho Lake, Antarctica.</title>
        <authorList>
            <person name="Hwang K."/>
            <person name="Kim K.M."/>
            <person name="Choe H."/>
        </authorList>
    </citation>
    <scope>NUCLEOTIDE SEQUENCE [LARGE SCALE GENOMIC DNA]</scope>
    <source>
        <strain evidence="2 3">KCTC 9944</strain>
    </source>
</reference>
<proteinExistence type="predicted"/>
<keyword evidence="2" id="KW-0131">Cell cycle</keyword>
<sequence length="110" mass="11316">MSATLQSARPTTTVRLTRRGRLAVLLLALVVLLAAGLLLAQASMADGEDTPDPTRVVVVAPGETLWGLAQETVAATGEGDAASVVTDIQELNDLDSGVLQAGQELRVPLG</sequence>
<dbReference type="CDD" id="cd00118">
    <property type="entry name" value="LysM"/>
    <property type="match status" value="1"/>
</dbReference>
<dbReference type="InterPro" id="IPR036779">
    <property type="entry name" value="LysM_dom_sf"/>
</dbReference>
<dbReference type="SUPFAM" id="SSF54106">
    <property type="entry name" value="LysM domain"/>
    <property type="match status" value="1"/>
</dbReference>
<dbReference type="Pfam" id="PF01476">
    <property type="entry name" value="LysM"/>
    <property type="match status" value="1"/>
</dbReference>
<accession>A0ABX8ELX5</accession>